<name>A0ABW3MKQ4_9PSEU</name>
<dbReference type="Proteomes" id="UP001597045">
    <property type="component" value="Unassembled WGS sequence"/>
</dbReference>
<dbReference type="InterPro" id="IPR006016">
    <property type="entry name" value="UspA"/>
</dbReference>
<dbReference type="EMBL" id="JBHTIS010003079">
    <property type="protein sequence ID" value="MFD1050772.1"/>
    <property type="molecule type" value="Genomic_DNA"/>
</dbReference>
<dbReference type="SUPFAM" id="SSF52402">
    <property type="entry name" value="Adenine nucleotide alpha hydrolases-like"/>
    <property type="match status" value="1"/>
</dbReference>
<dbReference type="Pfam" id="PF00582">
    <property type="entry name" value="Usp"/>
    <property type="match status" value="1"/>
</dbReference>
<dbReference type="InterPro" id="IPR014729">
    <property type="entry name" value="Rossmann-like_a/b/a_fold"/>
</dbReference>
<sequence length="62" mass="6180">MPGNVCRVAGAGSCSRVSGAGARRLCWSHGALTPASAMLGSVTSACLRHARCPVVVIPGKGM</sequence>
<comment type="caution">
    <text evidence="2">The sequence shown here is derived from an EMBL/GenBank/DDBJ whole genome shotgun (WGS) entry which is preliminary data.</text>
</comment>
<proteinExistence type="predicted"/>
<evidence type="ECO:0000313" key="2">
    <source>
        <dbReference type="EMBL" id="MFD1050772.1"/>
    </source>
</evidence>
<evidence type="ECO:0000313" key="3">
    <source>
        <dbReference type="Proteomes" id="UP001597045"/>
    </source>
</evidence>
<dbReference type="Gene3D" id="3.40.50.620">
    <property type="entry name" value="HUPs"/>
    <property type="match status" value="1"/>
</dbReference>
<feature type="domain" description="UspA" evidence="1">
    <location>
        <begin position="28"/>
        <end position="58"/>
    </location>
</feature>
<protein>
    <submittedName>
        <fullName evidence="2">Universal stress protein</fullName>
    </submittedName>
</protein>
<reference evidence="3" key="1">
    <citation type="journal article" date="2019" name="Int. J. Syst. Evol. Microbiol.">
        <title>The Global Catalogue of Microorganisms (GCM) 10K type strain sequencing project: providing services to taxonomists for standard genome sequencing and annotation.</title>
        <authorList>
            <consortium name="The Broad Institute Genomics Platform"/>
            <consortium name="The Broad Institute Genome Sequencing Center for Infectious Disease"/>
            <person name="Wu L."/>
            <person name="Ma J."/>
        </authorList>
    </citation>
    <scope>NUCLEOTIDE SEQUENCE [LARGE SCALE GENOMIC DNA]</scope>
    <source>
        <strain evidence="3">JCM 31486</strain>
    </source>
</reference>
<accession>A0ABW3MKQ4</accession>
<organism evidence="2 3">
    <name type="scientific">Kibdelosporangium lantanae</name>
    <dbReference type="NCBI Taxonomy" id="1497396"/>
    <lineage>
        <taxon>Bacteria</taxon>
        <taxon>Bacillati</taxon>
        <taxon>Actinomycetota</taxon>
        <taxon>Actinomycetes</taxon>
        <taxon>Pseudonocardiales</taxon>
        <taxon>Pseudonocardiaceae</taxon>
        <taxon>Kibdelosporangium</taxon>
    </lineage>
</organism>
<keyword evidence="3" id="KW-1185">Reference proteome</keyword>
<gene>
    <name evidence="2" type="ORF">ACFQ1S_37205</name>
</gene>
<evidence type="ECO:0000259" key="1">
    <source>
        <dbReference type="Pfam" id="PF00582"/>
    </source>
</evidence>